<name>E4Y2J4_OIKDI</name>
<keyword evidence="2" id="KW-0833">Ubl conjugation pathway</keyword>
<evidence type="ECO:0000313" key="4">
    <source>
        <dbReference type="EMBL" id="CBY16084.1"/>
    </source>
</evidence>
<dbReference type="InterPro" id="IPR040394">
    <property type="entry name" value="FBX25/32"/>
</dbReference>
<dbReference type="GO" id="GO:0005737">
    <property type="term" value="C:cytoplasm"/>
    <property type="evidence" value="ECO:0007669"/>
    <property type="project" value="TreeGrafter"/>
</dbReference>
<evidence type="ECO:0000256" key="1">
    <source>
        <dbReference type="ARBA" id="ARBA00004906"/>
    </source>
</evidence>
<accession>E4Y2J4</accession>
<feature type="region of interest" description="Disordered" evidence="3">
    <location>
        <begin position="1"/>
        <end position="41"/>
    </location>
</feature>
<protein>
    <recommendedName>
        <fullName evidence="6">F-box domain-containing protein</fullName>
    </recommendedName>
</protein>
<gene>
    <name evidence="4" type="ORF">GSOID_T00016395001</name>
</gene>
<organism evidence="4 5">
    <name type="scientific">Oikopleura dioica</name>
    <name type="common">Tunicate</name>
    <dbReference type="NCBI Taxonomy" id="34765"/>
    <lineage>
        <taxon>Eukaryota</taxon>
        <taxon>Metazoa</taxon>
        <taxon>Chordata</taxon>
        <taxon>Tunicata</taxon>
        <taxon>Appendicularia</taxon>
        <taxon>Copelata</taxon>
        <taxon>Oikopleuridae</taxon>
        <taxon>Oikopleura</taxon>
    </lineage>
</organism>
<dbReference type="OrthoDB" id="9991467at2759"/>
<dbReference type="EMBL" id="FN653867">
    <property type="protein sequence ID" value="CBY16084.1"/>
    <property type="molecule type" value="Genomic_DNA"/>
</dbReference>
<reference evidence="4 5" key="1">
    <citation type="journal article" date="2010" name="Science">
        <title>Plasticity of animal genome architecture unmasked by rapid evolution of a pelagic tunicate.</title>
        <authorList>
            <person name="Denoeud F."/>
            <person name="Henriet S."/>
            <person name="Mungpakdee S."/>
            <person name="Aury J.M."/>
            <person name="Da Silva C."/>
            <person name="Brinkmann H."/>
            <person name="Mikhaleva J."/>
            <person name="Olsen L.C."/>
            <person name="Jubin C."/>
            <person name="Canestro C."/>
            <person name="Bouquet J.M."/>
            <person name="Danks G."/>
            <person name="Poulain J."/>
            <person name="Campsteijn C."/>
            <person name="Adamski M."/>
            <person name="Cross I."/>
            <person name="Yadetie F."/>
            <person name="Muffato M."/>
            <person name="Louis A."/>
            <person name="Butcher S."/>
            <person name="Tsagkogeorga G."/>
            <person name="Konrad A."/>
            <person name="Singh S."/>
            <person name="Jensen M.F."/>
            <person name="Cong E.H."/>
            <person name="Eikeseth-Otteraa H."/>
            <person name="Noel B."/>
            <person name="Anthouard V."/>
            <person name="Porcel B.M."/>
            <person name="Kachouri-Lafond R."/>
            <person name="Nishino A."/>
            <person name="Ugolini M."/>
            <person name="Chourrout P."/>
            <person name="Nishida H."/>
            <person name="Aasland R."/>
            <person name="Huzurbazar S."/>
            <person name="Westhof E."/>
            <person name="Delsuc F."/>
            <person name="Lehrach H."/>
            <person name="Reinhardt R."/>
            <person name="Weissenbach J."/>
            <person name="Roy S.W."/>
            <person name="Artiguenave F."/>
            <person name="Postlethwait J.H."/>
            <person name="Manak J.R."/>
            <person name="Thompson E.M."/>
            <person name="Jaillon O."/>
            <person name="Du Pasquier L."/>
            <person name="Boudinot P."/>
            <person name="Liberles D.A."/>
            <person name="Volff J.N."/>
            <person name="Philippe H."/>
            <person name="Lenhard B."/>
            <person name="Roest Crollius H."/>
            <person name="Wincker P."/>
            <person name="Chourrout D."/>
        </authorList>
    </citation>
    <scope>NUCLEOTIDE SEQUENCE [LARGE SCALE GENOMIC DNA]</scope>
</reference>
<dbReference type="UniPathway" id="UPA00143"/>
<evidence type="ECO:0000313" key="5">
    <source>
        <dbReference type="Proteomes" id="UP000001307"/>
    </source>
</evidence>
<dbReference type="GO" id="GO:0016567">
    <property type="term" value="P:protein ubiquitination"/>
    <property type="evidence" value="ECO:0007669"/>
    <property type="project" value="UniProtKB-UniPathway"/>
</dbReference>
<dbReference type="GO" id="GO:0005634">
    <property type="term" value="C:nucleus"/>
    <property type="evidence" value="ECO:0007669"/>
    <property type="project" value="TreeGrafter"/>
</dbReference>
<dbReference type="PANTHER" id="PTHR13123:SF7">
    <property type="entry name" value="LD30288P"/>
    <property type="match status" value="1"/>
</dbReference>
<dbReference type="AlphaFoldDB" id="E4Y2J4"/>
<evidence type="ECO:0000256" key="2">
    <source>
        <dbReference type="ARBA" id="ARBA00022786"/>
    </source>
</evidence>
<evidence type="ECO:0008006" key="6">
    <source>
        <dbReference type="Google" id="ProtNLM"/>
    </source>
</evidence>
<keyword evidence="5" id="KW-1185">Reference proteome</keyword>
<proteinExistence type="predicted"/>
<sequence length="363" mass="41630">MTSPIYCSTDGSGPGSQWIRTRSGWRSSESESTVEESPPDREEVKELLSSHVTKQWHKQCLVQAQGIKGAPPSRAGASENLSYLPILTKTTQEFGYTTLGEALRRMNFLSALDDRAKFNFILDLVHFCVKERLLSLSGCAIRRLLAISSMAIDKMEERSEFGSRDDLKTTLDVFIKKLTEFKKIISCSHSAIQQMINDSEDLKLRLISLQLPVVQRKKKEINLVELPNEIQDKILLSLTTPKDLDRLAKADPNFGEIVSVFEEIHLKNMVDYHWREAEKRDWRLPIWKSSAPESDCENLTPSELRDQHKRLAKKHGLRKDYSSILLFCPKNSILFWDDSEHPYSVNEENLQKILPADFVAFFD</sequence>
<dbReference type="GO" id="GO:0019005">
    <property type="term" value="C:SCF ubiquitin ligase complex"/>
    <property type="evidence" value="ECO:0007669"/>
    <property type="project" value="TreeGrafter"/>
</dbReference>
<dbReference type="PANTHER" id="PTHR13123">
    <property type="entry name" value="LD30288P"/>
    <property type="match status" value="1"/>
</dbReference>
<feature type="compositionally biased region" description="Polar residues" evidence="3">
    <location>
        <begin position="1"/>
        <end position="11"/>
    </location>
</feature>
<dbReference type="Proteomes" id="UP000001307">
    <property type="component" value="Unassembled WGS sequence"/>
</dbReference>
<dbReference type="InParanoid" id="E4Y2J4"/>
<evidence type="ECO:0000256" key="3">
    <source>
        <dbReference type="SAM" id="MobiDB-lite"/>
    </source>
</evidence>
<comment type="pathway">
    <text evidence="1">Protein modification; protein ubiquitination.</text>
</comment>